<dbReference type="GO" id="GO:0016020">
    <property type="term" value="C:membrane"/>
    <property type="evidence" value="ECO:0007669"/>
    <property type="project" value="GOC"/>
</dbReference>
<reference evidence="2" key="1">
    <citation type="submission" date="2019-02" db="EMBL/GenBank/DDBJ databases">
        <authorList>
            <person name="Gruber-Vodicka R. H."/>
            <person name="Seah K. B. B."/>
        </authorList>
    </citation>
    <scope>NUCLEOTIDE SEQUENCE</scope>
    <source>
        <strain evidence="2">BECK_DK47</strain>
    </source>
</reference>
<dbReference type="InterPro" id="IPR029044">
    <property type="entry name" value="Nucleotide-diphossugar_trans"/>
</dbReference>
<protein>
    <submittedName>
        <fullName evidence="2">Glycosyltransferase sugar-binding region containing DXD motif-containing protein</fullName>
    </submittedName>
</protein>
<dbReference type="EMBL" id="CAADEX010000250">
    <property type="protein sequence ID" value="VFJ69657.1"/>
    <property type="molecule type" value="Genomic_DNA"/>
</dbReference>
<organism evidence="2">
    <name type="scientific">Candidatus Kentrum sp. DK</name>
    <dbReference type="NCBI Taxonomy" id="2126562"/>
    <lineage>
        <taxon>Bacteria</taxon>
        <taxon>Pseudomonadati</taxon>
        <taxon>Pseudomonadota</taxon>
        <taxon>Gammaproteobacteria</taxon>
        <taxon>Candidatus Kentrum</taxon>
    </lineage>
</organism>
<name>A0A450TP74_9GAMM</name>
<evidence type="ECO:0000256" key="1">
    <source>
        <dbReference type="ARBA" id="ARBA00022679"/>
    </source>
</evidence>
<dbReference type="InterPro" id="IPR051706">
    <property type="entry name" value="Glycosyltransferase_domain"/>
</dbReference>
<dbReference type="AlphaFoldDB" id="A0A450TP74"/>
<proteinExistence type="predicted"/>
<evidence type="ECO:0000313" key="2">
    <source>
        <dbReference type="EMBL" id="VFJ69657.1"/>
    </source>
</evidence>
<dbReference type="PANTHER" id="PTHR32385:SF15">
    <property type="entry name" value="INOSITOL PHOSPHOCERAMIDE MANNOSYLTRANSFERASE 1"/>
    <property type="match status" value="1"/>
</dbReference>
<keyword evidence="1 2" id="KW-0808">Transferase</keyword>
<accession>A0A450TP74</accession>
<sequence length="446" mass="51614">MKLIILHNDDPKNHSLFGFIIDFAREFGHDLDIVSNGKLDSPICLAYGKFRGDFFRFRGSYKISEDDLSILDQNGVPYDYAFLTPDNKGENIFVERMTSPSQFPYTNFICIDDDDIYDYPYAKHHILTRPSKRISTPHVIPIFSKESEFHQTRQGREAELHNHGVLNSIFNNLPRTSNGPGMMEKIPRKIYQTWTEKNLSPVLENMVYLVKKNNPGYEYHLFDDDACRDFIRQNFDEKVLTVYDRIIPGAFKADLFRYCVLYVHGGIYCDIDMICLGSFDSLLNGGTNIFVPVVSDERFPLENRLLFNAFIGIVPEHPIMKTCIDMTVENVLDEVWWNDTSRYIFDLCGPGVLGIAVNEFLGRGKRDSFIGFEDSLQSRNAKIKFLHFNAGGEEFIRSAEGEFFFQNKNGNEIFGNFYRREIEKYYNIIDYFGLVSSGKKPYKMAT</sequence>
<dbReference type="GO" id="GO:0051999">
    <property type="term" value="P:mannosyl-inositol phosphorylceramide biosynthetic process"/>
    <property type="evidence" value="ECO:0007669"/>
    <property type="project" value="TreeGrafter"/>
</dbReference>
<dbReference type="SUPFAM" id="SSF53448">
    <property type="entry name" value="Nucleotide-diphospho-sugar transferases"/>
    <property type="match status" value="1"/>
</dbReference>
<dbReference type="InterPro" id="IPR007577">
    <property type="entry name" value="GlycoTrfase_DXD_sugar-bd_CS"/>
</dbReference>
<gene>
    <name evidence="2" type="ORF">BECKDK2373B_GA0170837_12503</name>
</gene>
<dbReference type="GO" id="GO:0000030">
    <property type="term" value="F:mannosyltransferase activity"/>
    <property type="evidence" value="ECO:0007669"/>
    <property type="project" value="TreeGrafter"/>
</dbReference>
<dbReference type="Gene3D" id="3.90.550.20">
    <property type="match status" value="1"/>
</dbReference>
<dbReference type="Pfam" id="PF04488">
    <property type="entry name" value="Gly_transf_sug"/>
    <property type="match status" value="1"/>
</dbReference>
<dbReference type="PANTHER" id="PTHR32385">
    <property type="entry name" value="MANNOSYL PHOSPHORYLINOSITOL CERAMIDE SYNTHASE"/>
    <property type="match status" value="1"/>
</dbReference>